<reference evidence="2 3" key="1">
    <citation type="submission" date="2024-01" db="EMBL/GenBank/DDBJ databases">
        <title>The genome of the rayed Mediterranean limpet Patella caerulea (Linnaeus, 1758).</title>
        <authorList>
            <person name="Anh-Thu Weber A."/>
            <person name="Halstead-Nussloch G."/>
        </authorList>
    </citation>
    <scope>NUCLEOTIDE SEQUENCE [LARGE SCALE GENOMIC DNA]</scope>
    <source>
        <strain evidence="2">AATW-2023a</strain>
        <tissue evidence="2">Whole specimen</tissue>
    </source>
</reference>
<proteinExistence type="predicted"/>
<gene>
    <name evidence="2" type="ORF">SNE40_006107</name>
</gene>
<protein>
    <submittedName>
        <fullName evidence="2">Uncharacterized protein</fullName>
    </submittedName>
</protein>
<evidence type="ECO:0000313" key="2">
    <source>
        <dbReference type="EMBL" id="KAK6186839.1"/>
    </source>
</evidence>
<dbReference type="EMBL" id="JAZGQO010000005">
    <property type="protein sequence ID" value="KAK6186839.1"/>
    <property type="molecule type" value="Genomic_DNA"/>
</dbReference>
<feature type="compositionally biased region" description="Polar residues" evidence="1">
    <location>
        <begin position="143"/>
        <end position="152"/>
    </location>
</feature>
<feature type="region of interest" description="Disordered" evidence="1">
    <location>
        <begin position="1"/>
        <end position="35"/>
    </location>
</feature>
<feature type="compositionally biased region" description="Basic residues" evidence="1">
    <location>
        <begin position="85"/>
        <end position="98"/>
    </location>
</feature>
<sequence>MRDPIAANLLSAEDPPLDQSSEDTPAEPEPVNPVAAIPADDTEANQSLDQHTDMPVVHHQVPDDAVPGPSKYWSPKDVLPYPKACAKRTGKGTRKKGRTMTLTDTPVRNELAAAASTSKQKKPTKSQVKSAKRRLMTEDTTSRQKASSSESECPSDKEDMEFNDDTDSDDPKIDQFTVSEPTMNNINDGDFLKVCYTTKKTKQHFVGIVLTKDMEEFTVEVKYLTRQPMKSSFRFVYPEVDDTDVVDIDDIASLAGGTKRAAQQYIFDVDLSHYF</sequence>
<feature type="compositionally biased region" description="Acidic residues" evidence="1">
    <location>
        <begin position="158"/>
        <end position="168"/>
    </location>
</feature>
<name>A0AAN8PZH7_PATCE</name>
<feature type="region of interest" description="Disordered" evidence="1">
    <location>
        <begin position="59"/>
        <end position="174"/>
    </location>
</feature>
<keyword evidence="3" id="KW-1185">Reference proteome</keyword>
<evidence type="ECO:0000313" key="3">
    <source>
        <dbReference type="Proteomes" id="UP001347796"/>
    </source>
</evidence>
<organism evidence="2 3">
    <name type="scientific">Patella caerulea</name>
    <name type="common">Rayed Mediterranean limpet</name>
    <dbReference type="NCBI Taxonomy" id="87958"/>
    <lineage>
        <taxon>Eukaryota</taxon>
        <taxon>Metazoa</taxon>
        <taxon>Spiralia</taxon>
        <taxon>Lophotrochozoa</taxon>
        <taxon>Mollusca</taxon>
        <taxon>Gastropoda</taxon>
        <taxon>Patellogastropoda</taxon>
        <taxon>Patelloidea</taxon>
        <taxon>Patellidae</taxon>
        <taxon>Patella</taxon>
    </lineage>
</organism>
<evidence type="ECO:0000256" key="1">
    <source>
        <dbReference type="SAM" id="MobiDB-lite"/>
    </source>
</evidence>
<feature type="compositionally biased region" description="Basic residues" evidence="1">
    <location>
        <begin position="119"/>
        <end position="134"/>
    </location>
</feature>
<comment type="caution">
    <text evidence="2">The sequence shown here is derived from an EMBL/GenBank/DDBJ whole genome shotgun (WGS) entry which is preliminary data.</text>
</comment>
<dbReference type="AlphaFoldDB" id="A0AAN8PZH7"/>
<dbReference type="Proteomes" id="UP001347796">
    <property type="component" value="Unassembled WGS sequence"/>
</dbReference>
<accession>A0AAN8PZH7</accession>